<feature type="transmembrane region" description="Helical" evidence="6">
    <location>
        <begin position="160"/>
        <end position="182"/>
    </location>
</feature>
<comment type="subcellular location">
    <subcellularLocation>
        <location evidence="1">Cell membrane</location>
        <topology evidence="1">Multi-pass membrane protein</topology>
    </subcellularLocation>
</comment>
<keyword evidence="3 6" id="KW-0812">Transmembrane</keyword>
<feature type="transmembrane region" description="Helical" evidence="6">
    <location>
        <begin position="378"/>
        <end position="397"/>
    </location>
</feature>
<sequence>MIKRLKLKVFSQREIILQTILSFSVRIIAALSAFLLSIVIGRQLGAEQAGYYFLSFSIISFFASISRVGFDNTVLRFIGAALPVSEWNTVRFVLRYSMCIVGCVSMVAGVSLYLLADWISQVVFGQTDLAPVLQSMAPAVFGLALLTLLAMALQGLRRVVASVFSLNISANILIAIILVLFSLDSAKIAGWSFSFAMLLTMAVAARLLYRCLPNTDASITTITNSSDLWRSCLPLWVVMVMGQLTQWSGQFIAGAWVGPEQVAQLAVAQRTSMLASFILMAVNMVVAPRFAAMYKQGDYVGLNSLAINSVRVMVLIVLPIIAIMMLFPYFLMGLFGEGFREGGHLLQILAVGQFINVATGSVGFLLSMSGHEKDLRNTVLISGPIAVGLGFALVPFYGATGSAIATAVAVATQNLVAVWWVKKRLGFNTLAVWR</sequence>
<feature type="transmembrane region" description="Helical" evidence="6">
    <location>
        <begin position="233"/>
        <end position="253"/>
    </location>
</feature>
<dbReference type="Pfam" id="PF01943">
    <property type="entry name" value="Polysacc_synt"/>
    <property type="match status" value="1"/>
</dbReference>
<feature type="transmembrane region" description="Helical" evidence="6">
    <location>
        <begin position="20"/>
        <end position="40"/>
    </location>
</feature>
<dbReference type="Proteomes" id="UP001059950">
    <property type="component" value="Chromosome"/>
</dbReference>
<protein>
    <submittedName>
        <fullName evidence="7">Oligosaccharide flippase family protein</fullName>
    </submittedName>
</protein>
<organism evidence="7 8">
    <name type="scientific">Amphritea atlantica</name>
    <dbReference type="NCBI Taxonomy" id="355243"/>
    <lineage>
        <taxon>Bacteria</taxon>
        <taxon>Pseudomonadati</taxon>
        <taxon>Pseudomonadota</taxon>
        <taxon>Gammaproteobacteria</taxon>
        <taxon>Oceanospirillales</taxon>
        <taxon>Oceanospirillaceae</taxon>
        <taxon>Amphritea</taxon>
    </lineage>
</organism>
<dbReference type="InterPro" id="IPR050833">
    <property type="entry name" value="Poly_Biosynth_Transport"/>
</dbReference>
<evidence type="ECO:0000313" key="7">
    <source>
        <dbReference type="EMBL" id="UTW02465.1"/>
    </source>
</evidence>
<feature type="transmembrane region" description="Helical" evidence="6">
    <location>
        <begin position="188"/>
        <end position="209"/>
    </location>
</feature>
<feature type="transmembrane region" description="Helical" evidence="6">
    <location>
        <begin position="403"/>
        <end position="421"/>
    </location>
</feature>
<feature type="transmembrane region" description="Helical" evidence="6">
    <location>
        <begin position="312"/>
        <end position="332"/>
    </location>
</feature>
<proteinExistence type="predicted"/>
<evidence type="ECO:0000256" key="5">
    <source>
        <dbReference type="ARBA" id="ARBA00023136"/>
    </source>
</evidence>
<feature type="transmembrane region" description="Helical" evidence="6">
    <location>
        <begin position="93"/>
        <end position="116"/>
    </location>
</feature>
<evidence type="ECO:0000256" key="1">
    <source>
        <dbReference type="ARBA" id="ARBA00004651"/>
    </source>
</evidence>
<name>A0ABY5GTI3_9GAMM</name>
<dbReference type="EMBL" id="CP073344">
    <property type="protein sequence ID" value="UTW02465.1"/>
    <property type="molecule type" value="Genomic_DNA"/>
</dbReference>
<dbReference type="InterPro" id="IPR002797">
    <property type="entry name" value="Polysacc_synth"/>
</dbReference>
<gene>
    <name evidence="7" type="ORF">KDX31_14030</name>
</gene>
<feature type="transmembrane region" description="Helical" evidence="6">
    <location>
        <begin position="344"/>
        <end position="366"/>
    </location>
</feature>
<evidence type="ECO:0000256" key="6">
    <source>
        <dbReference type="SAM" id="Phobius"/>
    </source>
</evidence>
<keyword evidence="5 6" id="KW-0472">Membrane</keyword>
<dbReference type="PANTHER" id="PTHR30250">
    <property type="entry name" value="PST FAMILY PREDICTED COLANIC ACID TRANSPORTER"/>
    <property type="match status" value="1"/>
</dbReference>
<dbReference type="PANTHER" id="PTHR30250:SF11">
    <property type="entry name" value="O-ANTIGEN TRANSPORTER-RELATED"/>
    <property type="match status" value="1"/>
</dbReference>
<reference evidence="7" key="1">
    <citation type="submission" date="2021-04" db="EMBL/GenBank/DDBJ databases">
        <title>Oceanospirillales bacteria with DddD are important DMSP degraders in coastal seawater.</title>
        <authorList>
            <person name="Liu J."/>
        </authorList>
    </citation>
    <scope>NUCLEOTIDE SEQUENCE</scope>
    <source>
        <strain evidence="7">GY6</strain>
    </source>
</reference>
<evidence type="ECO:0000256" key="2">
    <source>
        <dbReference type="ARBA" id="ARBA00022475"/>
    </source>
</evidence>
<keyword evidence="8" id="KW-1185">Reference proteome</keyword>
<evidence type="ECO:0000313" key="8">
    <source>
        <dbReference type="Proteomes" id="UP001059950"/>
    </source>
</evidence>
<evidence type="ECO:0000256" key="4">
    <source>
        <dbReference type="ARBA" id="ARBA00022989"/>
    </source>
</evidence>
<keyword evidence="4 6" id="KW-1133">Transmembrane helix</keyword>
<evidence type="ECO:0000256" key="3">
    <source>
        <dbReference type="ARBA" id="ARBA00022692"/>
    </source>
</evidence>
<accession>A0ABY5GTI3</accession>
<feature type="transmembrane region" description="Helical" evidence="6">
    <location>
        <begin position="273"/>
        <end position="291"/>
    </location>
</feature>
<keyword evidence="2" id="KW-1003">Cell membrane</keyword>
<feature type="transmembrane region" description="Helical" evidence="6">
    <location>
        <begin position="52"/>
        <end position="70"/>
    </location>
</feature>
<feature type="transmembrane region" description="Helical" evidence="6">
    <location>
        <begin position="136"/>
        <end position="153"/>
    </location>
</feature>